<name>A0AA43QMS5_9LECA</name>
<evidence type="ECO:0000313" key="2">
    <source>
        <dbReference type="EMBL" id="MDI1489328.1"/>
    </source>
</evidence>
<protein>
    <submittedName>
        <fullName evidence="2">Uncharacterized protein</fullName>
    </submittedName>
</protein>
<accession>A0AA43QMS5</accession>
<comment type="caution">
    <text evidence="2">The sequence shown here is derived from an EMBL/GenBank/DDBJ whole genome shotgun (WGS) entry which is preliminary data.</text>
</comment>
<sequence length="208" mass="23407">MCSGQQVGTGGILVHEQYAVPVFDYYAIEYLHATQQLLQNAYHMNNFWEPCLFQTLKRPRASEDEDESSHCRPTKKRKLRHHLTTSHLMKTAREDERYINESDAPDEEDYDAFDESETAGSSDDETDEVGGIVYSDFNLLRSDELDADLDMQDEGFSFDNFDNGQSLTGEDGAKAMALLLEIERSSEASFAPGMIRMDNAVIGQLGGL</sequence>
<gene>
    <name evidence="2" type="ORF">OHK93_008606</name>
</gene>
<dbReference type="EMBL" id="JAPUFD010000009">
    <property type="protein sequence ID" value="MDI1489328.1"/>
    <property type="molecule type" value="Genomic_DNA"/>
</dbReference>
<organism evidence="2 3">
    <name type="scientific">Ramalina farinacea</name>
    <dbReference type="NCBI Taxonomy" id="258253"/>
    <lineage>
        <taxon>Eukaryota</taxon>
        <taxon>Fungi</taxon>
        <taxon>Dikarya</taxon>
        <taxon>Ascomycota</taxon>
        <taxon>Pezizomycotina</taxon>
        <taxon>Lecanoromycetes</taxon>
        <taxon>OSLEUM clade</taxon>
        <taxon>Lecanoromycetidae</taxon>
        <taxon>Lecanorales</taxon>
        <taxon>Lecanorineae</taxon>
        <taxon>Ramalinaceae</taxon>
        <taxon>Ramalina</taxon>
    </lineage>
</organism>
<dbReference type="Proteomes" id="UP001161017">
    <property type="component" value="Unassembled WGS sequence"/>
</dbReference>
<evidence type="ECO:0000256" key="1">
    <source>
        <dbReference type="SAM" id="MobiDB-lite"/>
    </source>
</evidence>
<feature type="region of interest" description="Disordered" evidence="1">
    <location>
        <begin position="93"/>
        <end position="127"/>
    </location>
</feature>
<keyword evidence="3" id="KW-1185">Reference proteome</keyword>
<evidence type="ECO:0000313" key="3">
    <source>
        <dbReference type="Proteomes" id="UP001161017"/>
    </source>
</evidence>
<feature type="compositionally biased region" description="Acidic residues" evidence="1">
    <location>
        <begin position="103"/>
        <end position="127"/>
    </location>
</feature>
<reference evidence="2" key="1">
    <citation type="journal article" date="2023" name="Genome Biol. Evol.">
        <title>First Whole Genome Sequence and Flow Cytometry Genome Size Data for the Lichen-Forming Fungus Ramalina farinacea (Ascomycota).</title>
        <authorList>
            <person name="Llewellyn T."/>
            <person name="Mian S."/>
            <person name="Hill R."/>
            <person name="Leitch I.J."/>
            <person name="Gaya E."/>
        </authorList>
    </citation>
    <scope>NUCLEOTIDE SEQUENCE</scope>
    <source>
        <strain evidence="2">LIQ254RAFAR</strain>
    </source>
</reference>
<proteinExistence type="predicted"/>
<dbReference type="AlphaFoldDB" id="A0AA43QMS5"/>